<gene>
    <name evidence="8" type="ORF">C5E45_25340</name>
</gene>
<evidence type="ECO:0000313" key="9">
    <source>
        <dbReference type="Proteomes" id="UP000239874"/>
    </source>
</evidence>
<protein>
    <submittedName>
        <fullName evidence="8">Cytochrome P450</fullName>
    </submittedName>
</protein>
<dbReference type="CDD" id="cd11033">
    <property type="entry name" value="CYP142-like"/>
    <property type="match status" value="1"/>
</dbReference>
<reference evidence="8 9" key="1">
    <citation type="submission" date="2018-02" db="EMBL/GenBank/DDBJ databases">
        <title>8 Nocardia nova and 1 Nocardia cyriacigeorgica strain used for evolution to TMP-SMX.</title>
        <authorList>
            <person name="Mehta H."/>
            <person name="Weng J."/>
            <person name="Shamoo Y."/>
        </authorList>
    </citation>
    <scope>NUCLEOTIDE SEQUENCE [LARGE SCALE GENOMIC DNA]</scope>
    <source>
        <strain evidence="8 9">MDA3139</strain>
    </source>
</reference>
<evidence type="ECO:0000256" key="6">
    <source>
        <dbReference type="ARBA" id="ARBA00023004"/>
    </source>
</evidence>
<dbReference type="Pfam" id="PF00067">
    <property type="entry name" value="p450"/>
    <property type="match status" value="1"/>
</dbReference>
<evidence type="ECO:0000313" key="8">
    <source>
        <dbReference type="EMBL" id="PPJ35413.1"/>
    </source>
</evidence>
<accession>A0A2S6AJM1</accession>
<dbReference type="PRINTS" id="PR00359">
    <property type="entry name" value="BP450"/>
</dbReference>
<keyword evidence="5" id="KW-0560">Oxidoreductase</keyword>
<keyword evidence="7" id="KW-0503">Monooxygenase</keyword>
<dbReference type="OrthoDB" id="5241086at2"/>
<keyword evidence="3" id="KW-0349">Heme</keyword>
<evidence type="ECO:0000256" key="5">
    <source>
        <dbReference type="ARBA" id="ARBA00023002"/>
    </source>
</evidence>
<dbReference type="SUPFAM" id="SSF48264">
    <property type="entry name" value="Cytochrome P450"/>
    <property type="match status" value="1"/>
</dbReference>
<dbReference type="EMBL" id="PSZC01000021">
    <property type="protein sequence ID" value="PPJ35413.1"/>
    <property type="molecule type" value="Genomic_DNA"/>
</dbReference>
<dbReference type="GO" id="GO:0036199">
    <property type="term" value="F:cholest-4-en-3-one 26-monooxygenase activity"/>
    <property type="evidence" value="ECO:0007669"/>
    <property type="project" value="TreeGrafter"/>
</dbReference>
<dbReference type="AlphaFoldDB" id="A0A2S6AJM1"/>
<proteinExistence type="inferred from homology"/>
<dbReference type="PANTHER" id="PTHR46696">
    <property type="entry name" value="P450, PUTATIVE (EUROFUNG)-RELATED"/>
    <property type="match status" value="1"/>
</dbReference>
<dbReference type="GO" id="GO:0006707">
    <property type="term" value="P:cholesterol catabolic process"/>
    <property type="evidence" value="ECO:0007669"/>
    <property type="project" value="TreeGrafter"/>
</dbReference>
<comment type="caution">
    <text evidence="8">The sequence shown here is derived from an EMBL/GenBank/DDBJ whole genome shotgun (WGS) entry which is preliminary data.</text>
</comment>
<evidence type="ECO:0000256" key="7">
    <source>
        <dbReference type="ARBA" id="ARBA00023033"/>
    </source>
</evidence>
<dbReference type="FunFam" id="1.10.630.10:FF:000018">
    <property type="entry name" value="Cytochrome P450 monooxygenase"/>
    <property type="match status" value="1"/>
</dbReference>
<keyword evidence="4" id="KW-0479">Metal-binding</keyword>
<name>A0A2S6AJM1_9NOCA</name>
<dbReference type="GO" id="GO:0020037">
    <property type="term" value="F:heme binding"/>
    <property type="evidence" value="ECO:0007669"/>
    <property type="project" value="InterPro"/>
</dbReference>
<dbReference type="InterPro" id="IPR036396">
    <property type="entry name" value="Cyt_P450_sf"/>
</dbReference>
<keyword evidence="6" id="KW-0408">Iron</keyword>
<evidence type="ECO:0000256" key="4">
    <source>
        <dbReference type="ARBA" id="ARBA00022723"/>
    </source>
</evidence>
<dbReference type="InterPro" id="IPR002397">
    <property type="entry name" value="Cyt_P450_B"/>
</dbReference>
<dbReference type="RefSeq" id="WP_104377229.1">
    <property type="nucleotide sequence ID" value="NZ_PSZC01000021.1"/>
</dbReference>
<comment type="similarity">
    <text evidence="2">Belongs to the cytochrome P450 family.</text>
</comment>
<evidence type="ECO:0000256" key="1">
    <source>
        <dbReference type="ARBA" id="ARBA00001971"/>
    </source>
</evidence>
<dbReference type="InterPro" id="IPR001128">
    <property type="entry name" value="Cyt_P450"/>
</dbReference>
<comment type="cofactor">
    <cofactor evidence="1">
        <name>heme</name>
        <dbReference type="ChEBI" id="CHEBI:30413"/>
    </cofactor>
</comment>
<sequence length="403" mass="45069">MTSLDTIDVFDQERYLDGPPYADFAVLRRQAPVFHHRDPEVPEGHWALTRHADIVHVARHPELFSSERKGSQPQEFDEVAIDVQRRMMIHQDPPRHSRIRGLVNRGFTPRAVDRLRPRIAEECAAIVDNALAKGEFDLIPTLAAELPLIVIAELMGIPRSDRHLIFEWSRAIAGQTDHEHGGAEATRDAVVGMSGYAAELGAQRRRCPLDDTVTKMVSPDAQGNQLTDEEFQAFFILMTVAGNETTRYSIAGGVEAFAQFPDQWARLQRDPELARTAAEEIVRWVSPTKVFRRTAVTDTEVGGQLIRAGDKVMAHLVSANRDETVFAYPESFDIGRDPNPHLGFGGGGPHFCIGKHLAVTEIEIMFETLARKVDRIEITGPTPRLRSYQFTGITAMPVRITAR</sequence>
<dbReference type="Gene3D" id="1.10.630.10">
    <property type="entry name" value="Cytochrome P450"/>
    <property type="match status" value="1"/>
</dbReference>
<dbReference type="GO" id="GO:0005506">
    <property type="term" value="F:iron ion binding"/>
    <property type="evidence" value="ECO:0007669"/>
    <property type="project" value="InterPro"/>
</dbReference>
<evidence type="ECO:0000256" key="2">
    <source>
        <dbReference type="ARBA" id="ARBA00010617"/>
    </source>
</evidence>
<organism evidence="8 9">
    <name type="scientific">Nocardia nova</name>
    <dbReference type="NCBI Taxonomy" id="37330"/>
    <lineage>
        <taxon>Bacteria</taxon>
        <taxon>Bacillati</taxon>
        <taxon>Actinomycetota</taxon>
        <taxon>Actinomycetes</taxon>
        <taxon>Mycobacteriales</taxon>
        <taxon>Nocardiaceae</taxon>
        <taxon>Nocardia</taxon>
    </lineage>
</organism>
<dbReference type="Proteomes" id="UP000239874">
    <property type="component" value="Unassembled WGS sequence"/>
</dbReference>
<dbReference type="GO" id="GO:0008395">
    <property type="term" value="F:steroid hydroxylase activity"/>
    <property type="evidence" value="ECO:0007669"/>
    <property type="project" value="TreeGrafter"/>
</dbReference>
<evidence type="ECO:0000256" key="3">
    <source>
        <dbReference type="ARBA" id="ARBA00022617"/>
    </source>
</evidence>
<dbReference type="PANTHER" id="PTHR46696:SF4">
    <property type="entry name" value="BIOTIN BIOSYNTHESIS CYTOCHROME P450"/>
    <property type="match status" value="1"/>
</dbReference>